<evidence type="ECO:0000256" key="10">
    <source>
        <dbReference type="ARBA" id="ARBA00047761"/>
    </source>
</evidence>
<dbReference type="FunFam" id="3.60.40.10:FF:000020">
    <property type="entry name" value="Probable protein phosphatase 2C 42"/>
    <property type="match status" value="1"/>
</dbReference>
<dbReference type="OrthoDB" id="420076at2759"/>
<dbReference type="InterPro" id="IPR015655">
    <property type="entry name" value="PP2C"/>
</dbReference>
<comment type="cofactor">
    <cofactor evidence="2">
        <name>Mg(2+)</name>
        <dbReference type="ChEBI" id="CHEBI:18420"/>
    </cofactor>
</comment>
<keyword evidence="8 12" id="KW-0904">Protein phosphatase</keyword>
<keyword evidence="15" id="KW-1185">Reference proteome</keyword>
<evidence type="ECO:0000313" key="15">
    <source>
        <dbReference type="Proteomes" id="UP000657918"/>
    </source>
</evidence>
<evidence type="ECO:0000256" key="6">
    <source>
        <dbReference type="ARBA" id="ARBA00022801"/>
    </source>
</evidence>
<comment type="similarity">
    <text evidence="3 12">Belongs to the PP2C family.</text>
</comment>
<evidence type="ECO:0000259" key="13">
    <source>
        <dbReference type="PROSITE" id="PS51746"/>
    </source>
</evidence>
<comment type="catalytic activity">
    <reaction evidence="11">
        <text>O-phospho-L-threonyl-[protein] + H2O = L-threonyl-[protein] + phosphate</text>
        <dbReference type="Rhea" id="RHEA:47004"/>
        <dbReference type="Rhea" id="RHEA-COMP:11060"/>
        <dbReference type="Rhea" id="RHEA-COMP:11605"/>
        <dbReference type="ChEBI" id="CHEBI:15377"/>
        <dbReference type="ChEBI" id="CHEBI:30013"/>
        <dbReference type="ChEBI" id="CHEBI:43474"/>
        <dbReference type="ChEBI" id="CHEBI:61977"/>
        <dbReference type="EC" id="3.1.3.16"/>
    </reaction>
</comment>
<evidence type="ECO:0000256" key="4">
    <source>
        <dbReference type="ARBA" id="ARBA00013081"/>
    </source>
</evidence>
<protein>
    <recommendedName>
        <fullName evidence="4">protein-serine/threonine phosphatase</fullName>
        <ecNumber evidence="4">3.1.3.16</ecNumber>
    </recommendedName>
</protein>
<comment type="caution">
    <text evidence="14">The sequence shown here is derived from an EMBL/GenBank/DDBJ whole genome shotgun (WGS) entry which is preliminary data.</text>
</comment>
<dbReference type="PROSITE" id="PS51746">
    <property type="entry name" value="PPM_2"/>
    <property type="match status" value="1"/>
</dbReference>
<evidence type="ECO:0000256" key="8">
    <source>
        <dbReference type="ARBA" id="ARBA00022912"/>
    </source>
</evidence>
<evidence type="ECO:0000256" key="12">
    <source>
        <dbReference type="RuleBase" id="RU003465"/>
    </source>
</evidence>
<dbReference type="InterPro" id="IPR001932">
    <property type="entry name" value="PPM-type_phosphatase-like_dom"/>
</dbReference>
<dbReference type="GO" id="GO:0046872">
    <property type="term" value="F:metal ion binding"/>
    <property type="evidence" value="ECO:0007669"/>
    <property type="project" value="UniProtKB-KW"/>
</dbReference>
<feature type="domain" description="PPM-type phosphatase" evidence="13">
    <location>
        <begin position="53"/>
        <end position="373"/>
    </location>
</feature>
<evidence type="ECO:0000256" key="2">
    <source>
        <dbReference type="ARBA" id="ARBA00001946"/>
    </source>
</evidence>
<evidence type="ECO:0000256" key="3">
    <source>
        <dbReference type="ARBA" id="ARBA00006702"/>
    </source>
</evidence>
<evidence type="ECO:0000256" key="7">
    <source>
        <dbReference type="ARBA" id="ARBA00022842"/>
    </source>
</evidence>
<proteinExistence type="inferred from homology"/>
<evidence type="ECO:0000313" key="14">
    <source>
        <dbReference type="EMBL" id="KAF9664657.1"/>
    </source>
</evidence>
<comment type="cofactor">
    <cofactor evidence="1">
        <name>Mn(2+)</name>
        <dbReference type="ChEBI" id="CHEBI:29035"/>
    </cofactor>
</comment>
<dbReference type="PROSITE" id="PS01032">
    <property type="entry name" value="PPM_1"/>
    <property type="match status" value="1"/>
</dbReference>
<gene>
    <name evidence="14" type="ORF">SADUNF_Sadunf16G0041000</name>
</gene>
<evidence type="ECO:0000256" key="1">
    <source>
        <dbReference type="ARBA" id="ARBA00001936"/>
    </source>
</evidence>
<dbReference type="InterPro" id="IPR000222">
    <property type="entry name" value="PP2C_BS"/>
</dbReference>
<evidence type="ECO:0000256" key="9">
    <source>
        <dbReference type="ARBA" id="ARBA00023211"/>
    </source>
</evidence>
<dbReference type="SMART" id="SM00332">
    <property type="entry name" value="PP2Cc"/>
    <property type="match status" value="1"/>
</dbReference>
<sequence length="415" mass="46754">MLSWLTRIVMACWRPLRRYARMSKDDILNDDDDSAIPDSLLWSRDLEKHSFGEFSFAVVQANEAIEDYSQVETGRDATFIGVYDGHGGPDASRFISDHLFLNFMIEFDFRDMAGSLMYGANGSAFWYARERGTISEEILRSAFSATEDGFLTLVRRSCGIKPLIAAVGSCCLVGVIWRGMLYVANLGDSRAVIGSLGRSSKIVAEQLTRDHNASMEEVRQELKSLHPDDSQIVVMKRGVWRIKGIIQVSRSIGDAYLKRPEFSLDSSFPRFHLPEPIRRPVLTSEPSIYSRVLRPNDKFVIFASDGLWEQLTNQEAVEIVCNNPRAGIARKLVKTALNVAARKRELRYDDLKKVDKGVRRFFHDDITVVVIFIDHELLENSTSAPEMSVRGFNDTVGPSNFNILQGIDANGRSTI</sequence>
<dbReference type="CDD" id="cd00143">
    <property type="entry name" value="PP2Cc"/>
    <property type="match status" value="1"/>
</dbReference>
<keyword evidence="7" id="KW-0460">Magnesium</keyword>
<dbReference type="EMBL" id="JADGMS010000016">
    <property type="protein sequence ID" value="KAF9664657.1"/>
    <property type="molecule type" value="Genomic_DNA"/>
</dbReference>
<dbReference type="InterPro" id="IPR036457">
    <property type="entry name" value="PPM-type-like_dom_sf"/>
</dbReference>
<keyword evidence="6 12" id="KW-0378">Hydrolase</keyword>
<dbReference type="Proteomes" id="UP000657918">
    <property type="component" value="Chromosome 16"/>
</dbReference>
<keyword evidence="5" id="KW-0479">Metal-binding</keyword>
<dbReference type="Pfam" id="PF00481">
    <property type="entry name" value="PP2C"/>
    <property type="match status" value="1"/>
</dbReference>
<reference evidence="14 15" key="1">
    <citation type="submission" date="2020-10" db="EMBL/GenBank/DDBJ databases">
        <title>Plant Genome Project.</title>
        <authorList>
            <person name="Zhang R.-G."/>
        </authorList>
    </citation>
    <scope>NUCLEOTIDE SEQUENCE [LARGE SCALE GENOMIC DNA]</scope>
    <source>
        <strain evidence="14">FAFU-HL-1</strain>
        <tissue evidence="14">Leaf</tissue>
    </source>
</reference>
<organism evidence="14 15">
    <name type="scientific">Salix dunnii</name>
    <dbReference type="NCBI Taxonomy" id="1413687"/>
    <lineage>
        <taxon>Eukaryota</taxon>
        <taxon>Viridiplantae</taxon>
        <taxon>Streptophyta</taxon>
        <taxon>Embryophyta</taxon>
        <taxon>Tracheophyta</taxon>
        <taxon>Spermatophyta</taxon>
        <taxon>Magnoliopsida</taxon>
        <taxon>eudicotyledons</taxon>
        <taxon>Gunneridae</taxon>
        <taxon>Pentapetalae</taxon>
        <taxon>rosids</taxon>
        <taxon>fabids</taxon>
        <taxon>Malpighiales</taxon>
        <taxon>Salicaceae</taxon>
        <taxon>Saliceae</taxon>
        <taxon>Salix</taxon>
    </lineage>
</organism>
<dbReference type="PANTHER" id="PTHR47992">
    <property type="entry name" value="PROTEIN PHOSPHATASE"/>
    <property type="match status" value="1"/>
</dbReference>
<evidence type="ECO:0000256" key="5">
    <source>
        <dbReference type="ARBA" id="ARBA00022723"/>
    </source>
</evidence>
<dbReference type="SUPFAM" id="SSF81606">
    <property type="entry name" value="PP2C-like"/>
    <property type="match status" value="1"/>
</dbReference>
<name>A0A835MFL8_9ROSI</name>
<comment type="catalytic activity">
    <reaction evidence="10">
        <text>O-phospho-L-seryl-[protein] + H2O = L-seryl-[protein] + phosphate</text>
        <dbReference type="Rhea" id="RHEA:20629"/>
        <dbReference type="Rhea" id="RHEA-COMP:9863"/>
        <dbReference type="Rhea" id="RHEA-COMP:11604"/>
        <dbReference type="ChEBI" id="CHEBI:15377"/>
        <dbReference type="ChEBI" id="CHEBI:29999"/>
        <dbReference type="ChEBI" id="CHEBI:43474"/>
        <dbReference type="ChEBI" id="CHEBI:83421"/>
        <dbReference type="EC" id="3.1.3.16"/>
    </reaction>
</comment>
<keyword evidence="9" id="KW-0464">Manganese</keyword>
<dbReference type="AlphaFoldDB" id="A0A835MFL8"/>
<evidence type="ECO:0000256" key="11">
    <source>
        <dbReference type="ARBA" id="ARBA00048336"/>
    </source>
</evidence>
<dbReference type="Gene3D" id="3.60.40.10">
    <property type="entry name" value="PPM-type phosphatase domain"/>
    <property type="match status" value="1"/>
</dbReference>
<dbReference type="EC" id="3.1.3.16" evidence="4"/>
<dbReference type="GO" id="GO:0004722">
    <property type="term" value="F:protein serine/threonine phosphatase activity"/>
    <property type="evidence" value="ECO:0007669"/>
    <property type="project" value="UniProtKB-EC"/>
</dbReference>
<accession>A0A835MFL8</accession>